<dbReference type="GeneID" id="63690254"/>
<reference evidence="2 3" key="1">
    <citation type="journal article" date="2012" name="Science">
        <title>The Paleozoic origin of enzymatic lignin decomposition reconstructed from 31 fungal genomes.</title>
        <authorList>
            <person name="Floudas D."/>
            <person name="Binder M."/>
            <person name="Riley R."/>
            <person name="Barry K."/>
            <person name="Blanchette R.A."/>
            <person name="Henrissat B."/>
            <person name="Martinez A.T."/>
            <person name="Otillar R."/>
            <person name="Spatafora J.W."/>
            <person name="Yadav J.S."/>
            <person name="Aerts A."/>
            <person name="Benoit I."/>
            <person name="Boyd A."/>
            <person name="Carlson A."/>
            <person name="Copeland A."/>
            <person name="Coutinho P.M."/>
            <person name="de Vries R.P."/>
            <person name="Ferreira P."/>
            <person name="Findley K."/>
            <person name="Foster B."/>
            <person name="Gaskell J."/>
            <person name="Glotzer D."/>
            <person name="Gorecki P."/>
            <person name="Heitman J."/>
            <person name="Hesse C."/>
            <person name="Hori C."/>
            <person name="Igarashi K."/>
            <person name="Jurgens J.A."/>
            <person name="Kallen N."/>
            <person name="Kersten P."/>
            <person name="Kohler A."/>
            <person name="Kuees U."/>
            <person name="Kumar T.K.A."/>
            <person name="Kuo A."/>
            <person name="LaButti K."/>
            <person name="Larrondo L.F."/>
            <person name="Lindquist E."/>
            <person name="Ling A."/>
            <person name="Lombard V."/>
            <person name="Lucas S."/>
            <person name="Lundell T."/>
            <person name="Martin R."/>
            <person name="McLaughlin D.J."/>
            <person name="Morgenstern I."/>
            <person name="Morin E."/>
            <person name="Murat C."/>
            <person name="Nagy L.G."/>
            <person name="Nolan M."/>
            <person name="Ohm R.A."/>
            <person name="Patyshakuliyeva A."/>
            <person name="Rokas A."/>
            <person name="Ruiz-Duenas F.J."/>
            <person name="Sabat G."/>
            <person name="Salamov A."/>
            <person name="Samejima M."/>
            <person name="Schmutz J."/>
            <person name="Slot J.C."/>
            <person name="St John F."/>
            <person name="Stenlid J."/>
            <person name="Sun H."/>
            <person name="Sun S."/>
            <person name="Syed K."/>
            <person name="Tsang A."/>
            <person name="Wiebenga A."/>
            <person name="Young D."/>
            <person name="Pisabarro A."/>
            <person name="Eastwood D.C."/>
            <person name="Martin F."/>
            <person name="Cullen D."/>
            <person name="Grigoriev I.V."/>
            <person name="Hibbett D.S."/>
        </authorList>
    </citation>
    <scope>NUCLEOTIDE SEQUENCE [LARGE SCALE GENOMIC DNA]</scope>
    <source>
        <strain evidence="2 3">DJM-731 SS1</strain>
    </source>
</reference>
<accession>M5FTZ3</accession>
<organism evidence="2 3">
    <name type="scientific">Dacryopinax primogenitus (strain DJM 731)</name>
    <name type="common">Brown rot fungus</name>
    <dbReference type="NCBI Taxonomy" id="1858805"/>
    <lineage>
        <taxon>Eukaryota</taxon>
        <taxon>Fungi</taxon>
        <taxon>Dikarya</taxon>
        <taxon>Basidiomycota</taxon>
        <taxon>Agaricomycotina</taxon>
        <taxon>Dacrymycetes</taxon>
        <taxon>Dacrymycetales</taxon>
        <taxon>Dacrymycetaceae</taxon>
        <taxon>Dacryopinax</taxon>
    </lineage>
</organism>
<gene>
    <name evidence="2" type="ORF">DACRYDRAFT_53696</name>
</gene>
<feature type="domain" description="Macro" evidence="1">
    <location>
        <begin position="23"/>
        <end position="228"/>
    </location>
</feature>
<proteinExistence type="predicted"/>
<dbReference type="AlphaFoldDB" id="M5FTZ3"/>
<dbReference type="EMBL" id="JH795865">
    <property type="protein sequence ID" value="EJU01146.1"/>
    <property type="molecule type" value="Genomic_DNA"/>
</dbReference>
<dbReference type="InterPro" id="IPR028071">
    <property type="entry name" value="Macro-like_dom"/>
</dbReference>
<sequence length="228" mass="25290">MATGIHFTLLDRQGELHEAWKTALDKYLPGAIGSCVTLLQKDIRDAGTYDCVVSPANSYGIMDGGIDLYIARAISPGDMMPVIRVVQAHLYTHYRGYISPGQCTLVPLLEGLCGEENVLKCKYVAVLPTMRVPERIDWQREIVYECMWNLLLSLDAHNSAPGEGKIETVVMSGLGTGVGGISPHKCAEQMVLAIKHYREATGEADKWRRMTWVSVNGVHEELEPTREM</sequence>
<dbReference type="SUPFAM" id="SSF52949">
    <property type="entry name" value="Macro domain-like"/>
    <property type="match status" value="1"/>
</dbReference>
<dbReference type="OrthoDB" id="6082470at2759"/>
<evidence type="ECO:0000313" key="2">
    <source>
        <dbReference type="EMBL" id="EJU01146.1"/>
    </source>
</evidence>
<name>M5FTZ3_DACPD</name>
<dbReference type="PROSITE" id="PS51154">
    <property type="entry name" value="MACRO"/>
    <property type="match status" value="1"/>
</dbReference>
<dbReference type="RefSeq" id="XP_040628043.1">
    <property type="nucleotide sequence ID" value="XM_040775192.1"/>
</dbReference>
<dbReference type="OMA" id="HNCALSQ"/>
<dbReference type="Gene3D" id="3.40.220.10">
    <property type="entry name" value="Leucine Aminopeptidase, subunit E, domain 1"/>
    <property type="match status" value="1"/>
</dbReference>
<dbReference type="InterPro" id="IPR002589">
    <property type="entry name" value="Macro_dom"/>
</dbReference>
<dbReference type="STRING" id="1858805.M5FTZ3"/>
<dbReference type="InterPro" id="IPR043472">
    <property type="entry name" value="Macro_dom-like"/>
</dbReference>
<keyword evidence="3" id="KW-1185">Reference proteome</keyword>
<dbReference type="Pfam" id="PF14519">
    <property type="entry name" value="Macro_2"/>
    <property type="match status" value="1"/>
</dbReference>
<protein>
    <submittedName>
        <fullName evidence="2">Macro domain-like protein</fullName>
    </submittedName>
</protein>
<dbReference type="HOGENOM" id="CLU_046550_6_0_1"/>
<evidence type="ECO:0000259" key="1">
    <source>
        <dbReference type="PROSITE" id="PS51154"/>
    </source>
</evidence>
<evidence type="ECO:0000313" key="3">
    <source>
        <dbReference type="Proteomes" id="UP000030653"/>
    </source>
</evidence>
<dbReference type="Proteomes" id="UP000030653">
    <property type="component" value="Unassembled WGS sequence"/>
</dbReference>